<protein>
    <submittedName>
        <fullName evidence="2">Uncharacterized protein</fullName>
    </submittedName>
</protein>
<feature type="compositionally biased region" description="Basic and acidic residues" evidence="1">
    <location>
        <begin position="296"/>
        <end position="305"/>
    </location>
</feature>
<dbReference type="VEuPathDB" id="FungiDB:MSYG_2944"/>
<evidence type="ECO:0000256" key="1">
    <source>
        <dbReference type="SAM" id="MobiDB-lite"/>
    </source>
</evidence>
<accession>A0A1M8A8D8</accession>
<dbReference type="EMBL" id="LT671824">
    <property type="protein sequence ID" value="SHO78597.1"/>
    <property type="molecule type" value="Genomic_DNA"/>
</dbReference>
<feature type="compositionally biased region" description="Basic and acidic residues" evidence="1">
    <location>
        <begin position="269"/>
        <end position="288"/>
    </location>
</feature>
<proteinExistence type="predicted"/>
<dbReference type="STRING" id="1230383.A0A1M8A8D8"/>
<dbReference type="OMA" id="YENGWQC"/>
<dbReference type="OrthoDB" id="774557at2759"/>
<reference evidence="3" key="1">
    <citation type="journal article" date="2017" name="Nucleic Acids Res.">
        <title>Proteogenomics produces comprehensive and highly accurate protein-coding gene annotation in a complete genome assembly of Malassezia sympodialis.</title>
        <authorList>
            <person name="Zhu Y."/>
            <person name="Engstroem P.G."/>
            <person name="Tellgren-Roth C."/>
            <person name="Baudo C.D."/>
            <person name="Kennell J.C."/>
            <person name="Sun S."/>
            <person name="Billmyre R.B."/>
            <person name="Schroeder M.S."/>
            <person name="Andersson A."/>
            <person name="Holm T."/>
            <person name="Sigurgeirsson B."/>
            <person name="Wu G."/>
            <person name="Sankaranarayanan S.R."/>
            <person name="Siddharthan R."/>
            <person name="Sanyal K."/>
            <person name="Lundeberg J."/>
            <person name="Nystedt B."/>
            <person name="Boekhout T."/>
            <person name="Dawson T.L. Jr."/>
            <person name="Heitman J."/>
            <person name="Scheynius A."/>
            <person name="Lehtioe J."/>
        </authorList>
    </citation>
    <scope>NUCLEOTIDE SEQUENCE [LARGE SCALE GENOMIC DNA]</scope>
    <source>
        <strain evidence="3">ATCC 42132</strain>
    </source>
</reference>
<organism evidence="2 3">
    <name type="scientific">Malassezia sympodialis (strain ATCC 42132)</name>
    <name type="common">Atopic eczema-associated yeast</name>
    <dbReference type="NCBI Taxonomy" id="1230383"/>
    <lineage>
        <taxon>Eukaryota</taxon>
        <taxon>Fungi</taxon>
        <taxon>Dikarya</taxon>
        <taxon>Basidiomycota</taxon>
        <taxon>Ustilaginomycotina</taxon>
        <taxon>Malasseziomycetes</taxon>
        <taxon>Malasseziales</taxon>
        <taxon>Malasseziaceae</taxon>
        <taxon>Malassezia</taxon>
    </lineage>
</organism>
<keyword evidence="3" id="KW-1185">Reference proteome</keyword>
<name>A0A1M8A8D8_MALS4</name>
<feature type="region of interest" description="Disordered" evidence="1">
    <location>
        <begin position="269"/>
        <end position="317"/>
    </location>
</feature>
<dbReference type="AlphaFoldDB" id="A0A1M8A8D8"/>
<dbReference type="Pfam" id="PF01803">
    <property type="entry name" value="LIM_bind"/>
    <property type="match status" value="2"/>
</dbReference>
<evidence type="ECO:0000313" key="2">
    <source>
        <dbReference type="EMBL" id="SHO78597.1"/>
    </source>
</evidence>
<dbReference type="Proteomes" id="UP000186303">
    <property type="component" value="Chromosome 4"/>
</dbReference>
<evidence type="ECO:0000313" key="3">
    <source>
        <dbReference type="Proteomes" id="UP000186303"/>
    </source>
</evidence>
<sequence length="423" mass="48438">MSLTGSASGIPLDPGLDPNMTLVRSPCEPLVNITTQLGYNPDLGTTHFPPGVARARLEDFSARFFPGEDPDLSIEYWDKFMDEYCVPTAVLRLCLINQETKQWQKFDLERSLIKHFLYGLYLQHMRIMRGHFREIHEYTCDPLRPPPPPTRSFLARLPEPLFLGLTTHIVESEQVMNLIGYENGWQCQMMGKMRALLTPYTTLEHVTDPSKPDGPRIPRYVTSLRLQYLSFLILAHELYMPFEELTQRLNSSVVPNALVEQIIEYGLQREKEREREREQKQEPNHEIKSNTPLSAPERHGVRDQPQEDSSSHSSASRILSPATSFADSISNGGHQIPIFKLPRPKISTLRYIDEYGVPNASIPVLNMIECITQLSTLMDSHIYDDQDPLQSVELFYQSQEDHPTSLSEMISDTTSSIYHKFSC</sequence>
<dbReference type="InterPro" id="IPR029005">
    <property type="entry name" value="LIM-bd/SEUSS"/>
</dbReference>
<gene>
    <name evidence="2" type="ORF">MSYG_2944</name>
</gene>